<feature type="compositionally biased region" description="Basic and acidic residues" evidence="1">
    <location>
        <begin position="232"/>
        <end position="255"/>
    </location>
</feature>
<organism evidence="2 3">
    <name type="scientific">Glomus cerebriforme</name>
    <dbReference type="NCBI Taxonomy" id="658196"/>
    <lineage>
        <taxon>Eukaryota</taxon>
        <taxon>Fungi</taxon>
        <taxon>Fungi incertae sedis</taxon>
        <taxon>Mucoromycota</taxon>
        <taxon>Glomeromycotina</taxon>
        <taxon>Glomeromycetes</taxon>
        <taxon>Glomerales</taxon>
        <taxon>Glomeraceae</taxon>
        <taxon>Glomus</taxon>
    </lineage>
</organism>
<comment type="caution">
    <text evidence="2">The sequence shown here is derived from an EMBL/GenBank/DDBJ whole genome shotgun (WGS) entry which is preliminary data.</text>
</comment>
<feature type="compositionally biased region" description="Basic and acidic residues" evidence="1">
    <location>
        <begin position="374"/>
        <end position="384"/>
    </location>
</feature>
<evidence type="ECO:0000313" key="3">
    <source>
        <dbReference type="Proteomes" id="UP000265703"/>
    </source>
</evidence>
<accession>A0A397TK85</accession>
<name>A0A397TK85_9GLOM</name>
<evidence type="ECO:0000256" key="1">
    <source>
        <dbReference type="SAM" id="MobiDB-lite"/>
    </source>
</evidence>
<feature type="region of interest" description="Disordered" evidence="1">
    <location>
        <begin position="355"/>
        <end position="386"/>
    </location>
</feature>
<keyword evidence="3" id="KW-1185">Reference proteome</keyword>
<dbReference type="AlphaFoldDB" id="A0A397TK85"/>
<dbReference type="Proteomes" id="UP000265703">
    <property type="component" value="Unassembled WGS sequence"/>
</dbReference>
<dbReference type="OrthoDB" id="2373597at2759"/>
<reference evidence="2 3" key="1">
    <citation type="submission" date="2018-06" db="EMBL/GenBank/DDBJ databases">
        <title>Comparative genomics reveals the genomic features of Rhizophagus irregularis, R. cerebriforme, R. diaphanum and Gigaspora rosea, and their symbiotic lifestyle signature.</title>
        <authorList>
            <person name="Morin E."/>
            <person name="San Clemente H."/>
            <person name="Chen E.C.H."/>
            <person name="De La Providencia I."/>
            <person name="Hainaut M."/>
            <person name="Kuo A."/>
            <person name="Kohler A."/>
            <person name="Murat C."/>
            <person name="Tang N."/>
            <person name="Roy S."/>
            <person name="Loubradou J."/>
            <person name="Henrissat B."/>
            <person name="Grigoriev I.V."/>
            <person name="Corradi N."/>
            <person name="Roux C."/>
            <person name="Martin F.M."/>
        </authorList>
    </citation>
    <scope>NUCLEOTIDE SEQUENCE [LARGE SCALE GENOMIC DNA]</scope>
    <source>
        <strain evidence="2 3">DAOM 227022</strain>
    </source>
</reference>
<protein>
    <submittedName>
        <fullName evidence="2">Uncharacterized protein</fullName>
    </submittedName>
</protein>
<proteinExistence type="predicted"/>
<evidence type="ECO:0000313" key="2">
    <source>
        <dbReference type="EMBL" id="RIA95421.1"/>
    </source>
</evidence>
<feature type="region of interest" description="Disordered" evidence="1">
    <location>
        <begin position="219"/>
        <end position="266"/>
    </location>
</feature>
<gene>
    <name evidence="2" type="ORF">C1645_816651</name>
</gene>
<feature type="region of interest" description="Disordered" evidence="1">
    <location>
        <begin position="1"/>
        <end position="36"/>
    </location>
</feature>
<sequence length="430" mass="49647">MPRPSKPIKRSILETRDLDDSETTSTKNKKRNYDNPFFKLILPPDLLKDTENSSENTSLRRNLNQSTKINSVKGLSAIEILSSSSEEDFFHHSSSTKVKCSFPTKTLSSAEDNKKSFLEEISSLANSNKLSLEQNLSTPKNHKNKIVSIKQEQKEFEMNSEDSDGDPFGFRRAEKKIMKKKGQSKISDDSEEVTSIDKNSQYNDNIQSEMLCQSISLNKGTNKNDINGSGDLFERKQESKKHNASIEDEKDDNHQVDNNNDQPIHDEDYLSKEIDNLGMIPIEILGDKNEKEEKKMPNATPSKVRKTPKITKTVDLVSLLPPRRRQLERASKNKIVSYNDTQFDEELVFLDEEKRCSDHEEGKTRRKRKVGKMQGEKDEKNEKMKPKKIKKETFIWELEELDEKTKQERAERIRRTEEIDGFVLVEEVVD</sequence>
<dbReference type="EMBL" id="QKYT01000061">
    <property type="protein sequence ID" value="RIA95421.1"/>
    <property type="molecule type" value="Genomic_DNA"/>
</dbReference>